<proteinExistence type="predicted"/>
<dbReference type="AlphaFoldDB" id="A0A851GQB4"/>
<protein>
    <recommendedName>
        <fullName evidence="4">Invasion protein</fullName>
    </recommendedName>
</protein>
<accession>A0A851GQB4</accession>
<evidence type="ECO:0000256" key="1">
    <source>
        <dbReference type="SAM" id="Phobius"/>
    </source>
</evidence>
<feature type="transmembrane region" description="Helical" evidence="1">
    <location>
        <begin position="63"/>
        <end position="82"/>
    </location>
</feature>
<feature type="transmembrane region" description="Helical" evidence="1">
    <location>
        <begin position="6"/>
        <end position="28"/>
    </location>
</feature>
<dbReference type="EMBL" id="JACBAZ010000008">
    <property type="protein sequence ID" value="NWK57187.1"/>
    <property type="molecule type" value="Genomic_DNA"/>
</dbReference>
<organism evidence="2 3">
    <name type="scientific">Oceaniferula marina</name>
    <dbReference type="NCBI Taxonomy" id="2748318"/>
    <lineage>
        <taxon>Bacteria</taxon>
        <taxon>Pseudomonadati</taxon>
        <taxon>Verrucomicrobiota</taxon>
        <taxon>Verrucomicrobiia</taxon>
        <taxon>Verrucomicrobiales</taxon>
        <taxon>Verrucomicrobiaceae</taxon>
        <taxon>Oceaniferula</taxon>
    </lineage>
</organism>
<name>A0A851GQB4_9BACT</name>
<evidence type="ECO:0000313" key="3">
    <source>
        <dbReference type="Proteomes" id="UP000557872"/>
    </source>
</evidence>
<comment type="caution">
    <text evidence="2">The sequence shown here is derived from an EMBL/GenBank/DDBJ whole genome shotgun (WGS) entry which is preliminary data.</text>
</comment>
<evidence type="ECO:0008006" key="4">
    <source>
        <dbReference type="Google" id="ProtNLM"/>
    </source>
</evidence>
<sequence length="123" mass="13624">MSKFEIYRLLHFAGIFTLLYAFGSLFIGKNYNKGAAMLHGVGLLLILVSGFGMQAVMNHGFPIWIILKLLIWVAFGGFLVLAKKSVINGFTAWVLILTLGLCSVYLAKHRPTFSVKAKVTETK</sequence>
<dbReference type="RefSeq" id="WP_178934013.1">
    <property type="nucleotide sequence ID" value="NZ_JACBAZ010000008.1"/>
</dbReference>
<keyword evidence="3" id="KW-1185">Reference proteome</keyword>
<reference evidence="2 3" key="1">
    <citation type="submission" date="2020-07" db="EMBL/GenBank/DDBJ databases">
        <title>Roseicoccus Jingziensis gen. nov., sp. nov., isolated from coastal seawater.</title>
        <authorList>
            <person name="Feng X."/>
        </authorList>
    </citation>
    <scope>NUCLEOTIDE SEQUENCE [LARGE SCALE GENOMIC DNA]</scope>
    <source>
        <strain evidence="2 3">N1E253</strain>
    </source>
</reference>
<feature type="transmembrane region" description="Helical" evidence="1">
    <location>
        <begin position="35"/>
        <end position="57"/>
    </location>
</feature>
<feature type="transmembrane region" description="Helical" evidence="1">
    <location>
        <begin position="89"/>
        <end position="107"/>
    </location>
</feature>
<dbReference type="Proteomes" id="UP000557872">
    <property type="component" value="Unassembled WGS sequence"/>
</dbReference>
<gene>
    <name evidence="2" type="ORF">HW115_16310</name>
</gene>
<keyword evidence="1" id="KW-0472">Membrane</keyword>
<evidence type="ECO:0000313" key="2">
    <source>
        <dbReference type="EMBL" id="NWK57187.1"/>
    </source>
</evidence>
<keyword evidence="1" id="KW-1133">Transmembrane helix</keyword>
<keyword evidence="1" id="KW-0812">Transmembrane</keyword>